<dbReference type="PROSITE" id="PS50110">
    <property type="entry name" value="RESPONSE_REGULATORY"/>
    <property type="match status" value="1"/>
</dbReference>
<dbReference type="SUPFAM" id="SSF55073">
    <property type="entry name" value="Nucleotide cyclase"/>
    <property type="match status" value="1"/>
</dbReference>
<feature type="domain" description="GGDEF" evidence="2">
    <location>
        <begin position="161"/>
        <end position="293"/>
    </location>
</feature>
<sequence length="297" mass="32805">MKVLIIDHDEASAAVARKRLSQEHIEVLCAHDGQDGLTMAAATKPDLILLDVSLPRVSGFDVCRRLKSQPDLAAIPIIFLASADDADERARGLELGAVDYIAKPFDDVELEARVKATLRTKHFADMLSEYAEVDPLTDLPNRRAMARQLRKEWACLRRKGPPFSFILLDLDHFQAIIDRHGHIAADRVLKEVARVISSQCRRLDTLSRYNGQEFAILLPNETVASGNRVAERCRQAIEQMSLHLKDGDIHVTASLGVADTTGAESLQGLIEMADRSLHEAKAAGRNTVRCANYPLAA</sequence>
<dbReference type="GO" id="GO:0052621">
    <property type="term" value="F:diguanylate cyclase activity"/>
    <property type="evidence" value="ECO:0007669"/>
    <property type="project" value="TreeGrafter"/>
</dbReference>
<dbReference type="GO" id="GO:0043709">
    <property type="term" value="P:cell adhesion involved in single-species biofilm formation"/>
    <property type="evidence" value="ECO:0007669"/>
    <property type="project" value="TreeGrafter"/>
</dbReference>
<dbReference type="NCBIfam" id="TIGR00254">
    <property type="entry name" value="GGDEF"/>
    <property type="match status" value="1"/>
</dbReference>
<dbReference type="PROSITE" id="PS50887">
    <property type="entry name" value="GGDEF"/>
    <property type="match status" value="1"/>
</dbReference>
<dbReference type="InterPro" id="IPR043128">
    <property type="entry name" value="Rev_trsase/Diguanyl_cyclase"/>
</dbReference>
<dbReference type="InterPro" id="IPR011006">
    <property type="entry name" value="CheY-like_superfamily"/>
</dbReference>
<feature type="domain" description="Response regulatory" evidence="1">
    <location>
        <begin position="2"/>
        <end position="118"/>
    </location>
</feature>
<dbReference type="InterPro" id="IPR050469">
    <property type="entry name" value="Diguanylate_Cyclase"/>
</dbReference>
<organism evidence="3">
    <name type="scientific">marine sediment metagenome</name>
    <dbReference type="NCBI Taxonomy" id="412755"/>
    <lineage>
        <taxon>unclassified sequences</taxon>
        <taxon>metagenomes</taxon>
        <taxon>ecological metagenomes</taxon>
    </lineage>
</organism>
<dbReference type="InterPro" id="IPR029787">
    <property type="entry name" value="Nucleotide_cyclase"/>
</dbReference>
<reference evidence="3" key="1">
    <citation type="journal article" date="2015" name="Nature">
        <title>Complex archaea that bridge the gap between prokaryotes and eukaryotes.</title>
        <authorList>
            <person name="Spang A."/>
            <person name="Saw J.H."/>
            <person name="Jorgensen S.L."/>
            <person name="Zaremba-Niedzwiedzka K."/>
            <person name="Martijn J."/>
            <person name="Lind A.E."/>
            <person name="van Eijk R."/>
            <person name="Schleper C."/>
            <person name="Guy L."/>
            <person name="Ettema T.J."/>
        </authorList>
    </citation>
    <scope>NUCLEOTIDE SEQUENCE</scope>
</reference>
<dbReference type="CDD" id="cd01949">
    <property type="entry name" value="GGDEF"/>
    <property type="match status" value="1"/>
</dbReference>
<comment type="caution">
    <text evidence="3">The sequence shown here is derived from an EMBL/GenBank/DDBJ whole genome shotgun (WGS) entry which is preliminary data.</text>
</comment>
<dbReference type="GO" id="GO:0005886">
    <property type="term" value="C:plasma membrane"/>
    <property type="evidence" value="ECO:0007669"/>
    <property type="project" value="TreeGrafter"/>
</dbReference>
<dbReference type="PANTHER" id="PTHR45138">
    <property type="entry name" value="REGULATORY COMPONENTS OF SENSORY TRANSDUCTION SYSTEM"/>
    <property type="match status" value="1"/>
</dbReference>
<name>A0A0F9VHH8_9ZZZZ</name>
<evidence type="ECO:0000313" key="3">
    <source>
        <dbReference type="EMBL" id="KKO03515.1"/>
    </source>
</evidence>
<dbReference type="SUPFAM" id="SSF52172">
    <property type="entry name" value="CheY-like"/>
    <property type="match status" value="1"/>
</dbReference>
<dbReference type="GO" id="GO:1902201">
    <property type="term" value="P:negative regulation of bacterial-type flagellum-dependent cell motility"/>
    <property type="evidence" value="ECO:0007669"/>
    <property type="project" value="TreeGrafter"/>
</dbReference>
<gene>
    <name evidence="3" type="ORF">LCGC14_0094400</name>
</gene>
<dbReference type="InterPro" id="IPR000160">
    <property type="entry name" value="GGDEF_dom"/>
</dbReference>
<evidence type="ECO:0000259" key="2">
    <source>
        <dbReference type="PROSITE" id="PS50887"/>
    </source>
</evidence>
<dbReference type="SMART" id="SM00267">
    <property type="entry name" value="GGDEF"/>
    <property type="match status" value="1"/>
</dbReference>
<dbReference type="InterPro" id="IPR001789">
    <property type="entry name" value="Sig_transdc_resp-reg_receiver"/>
</dbReference>
<protein>
    <submittedName>
        <fullName evidence="3">Uncharacterized protein</fullName>
    </submittedName>
</protein>
<dbReference type="Gene3D" id="3.40.50.2300">
    <property type="match status" value="1"/>
</dbReference>
<accession>A0A0F9VHH8</accession>
<dbReference type="FunFam" id="3.30.70.270:FF:000001">
    <property type="entry name" value="Diguanylate cyclase domain protein"/>
    <property type="match status" value="1"/>
</dbReference>
<dbReference type="Gene3D" id="3.30.70.270">
    <property type="match status" value="1"/>
</dbReference>
<evidence type="ECO:0000259" key="1">
    <source>
        <dbReference type="PROSITE" id="PS50110"/>
    </source>
</evidence>
<dbReference type="Pfam" id="PF00072">
    <property type="entry name" value="Response_reg"/>
    <property type="match status" value="1"/>
</dbReference>
<dbReference type="AlphaFoldDB" id="A0A0F9VHH8"/>
<dbReference type="GO" id="GO:0000160">
    <property type="term" value="P:phosphorelay signal transduction system"/>
    <property type="evidence" value="ECO:0007669"/>
    <property type="project" value="InterPro"/>
</dbReference>
<proteinExistence type="predicted"/>
<dbReference type="EMBL" id="LAZR01000026">
    <property type="protein sequence ID" value="KKO03515.1"/>
    <property type="molecule type" value="Genomic_DNA"/>
</dbReference>
<dbReference type="Pfam" id="PF00990">
    <property type="entry name" value="GGDEF"/>
    <property type="match status" value="1"/>
</dbReference>
<dbReference type="SMART" id="SM00448">
    <property type="entry name" value="REC"/>
    <property type="match status" value="1"/>
</dbReference>
<dbReference type="PANTHER" id="PTHR45138:SF9">
    <property type="entry name" value="DIGUANYLATE CYCLASE DGCM-RELATED"/>
    <property type="match status" value="1"/>
</dbReference>